<accession>A0AAD5VM00</accession>
<evidence type="ECO:0000313" key="3">
    <source>
        <dbReference type="EMBL" id="KAJ3557900.1"/>
    </source>
</evidence>
<keyword evidence="1" id="KW-0175">Coiled coil</keyword>
<dbReference type="AlphaFoldDB" id="A0AAD5VM00"/>
<sequence length="886" mass="99633">MYETLGSPVPPQIYSTQTMAASTREFDLDNVADVTHVESPEKLNEADKVIVVMGSAEEAKTKFIQRAGGKFDLGLQLAQSSKAEFEKLEPTSAGRAYAKRLKFTGTSTELVLVVAPTLEDTDKTDWDVLLAVARWFNTGKRFSSRLPMIAGVLYHFRTGRNTPHRSFGDEASLSLLQQMFGEDFYDKILFVENVESEEAPTISNSGEDNDFLLGVRIYWEYMEACGSRSCKFDGTLGSAQRIIDSVTKPVVGLRDSSTSESERAYDAPLRRLDYDDAKWESISGDYLSENDRVILIMGPSDSGKRKFFQSVLGDTYPGDELDTRGVKALRVNFGANIGHELVLVDVPGFDGLREARKTLDAIISWFKDAGKDLSSSSIVVPRISGIIYLRPVGDSRLEEHVADLNDEMLQKFCGKLFYGKVLLAMTTHSTDPEEEKLRKLRNLRTWRVMTVLGSKARRFTGTRESARSLIQAVVDAESRTRGPLQQRMMNVQIQQEVVLDRKAPQETRSGQYLEEYLRQQSTRGPDYIGSGKLTLKGLAFWISKRIVRTVMMYSNTMALILRALGLSPPSLPTFSERNFDEIDEVAFVHAHDLDDNDTIIVVMGRTGSGRSTLIETVTGSYFSNEGVGHRLRSATSDVTALRIRFKESRNLVLVDTPGFGSACKSDYEILKIIAGWLNNVPINTSDRRRTFGILYLHRITDHQGLGGSAAENLRMLEKHCDFNLAVRVKIVTTHWPDERFQDPEELKECEELEEVLQREYSNPKITSGSKVQRFYRTSSSAEALINEVIAADFKSNLLVEIQREMLRQGKSLPKAEAGNKTLNGPLKELLEQQNRVIKSLTKEFDSSGETESKEIQRLLKELDDLQQKIDDLKRSSGTRNLRFRAA</sequence>
<dbReference type="Pfam" id="PF01926">
    <property type="entry name" value="MMR_HSR1"/>
    <property type="match status" value="1"/>
</dbReference>
<evidence type="ECO:0000313" key="4">
    <source>
        <dbReference type="Proteomes" id="UP001213000"/>
    </source>
</evidence>
<evidence type="ECO:0000256" key="1">
    <source>
        <dbReference type="SAM" id="Coils"/>
    </source>
</evidence>
<proteinExistence type="predicted"/>
<dbReference type="EMBL" id="JANIEX010001441">
    <property type="protein sequence ID" value="KAJ3557900.1"/>
    <property type="molecule type" value="Genomic_DNA"/>
</dbReference>
<dbReference type="SUPFAM" id="SSF52540">
    <property type="entry name" value="P-loop containing nucleoside triphosphate hydrolases"/>
    <property type="match status" value="2"/>
</dbReference>
<feature type="coiled-coil region" evidence="1">
    <location>
        <begin position="848"/>
        <end position="875"/>
    </location>
</feature>
<keyword evidence="4" id="KW-1185">Reference proteome</keyword>
<dbReference type="Proteomes" id="UP001213000">
    <property type="component" value="Unassembled WGS sequence"/>
</dbReference>
<evidence type="ECO:0000259" key="2">
    <source>
        <dbReference type="Pfam" id="PF01926"/>
    </source>
</evidence>
<dbReference type="GO" id="GO:0005525">
    <property type="term" value="F:GTP binding"/>
    <property type="evidence" value="ECO:0007669"/>
    <property type="project" value="InterPro"/>
</dbReference>
<dbReference type="InterPro" id="IPR027417">
    <property type="entry name" value="P-loop_NTPase"/>
</dbReference>
<organism evidence="3 4">
    <name type="scientific">Leucocoprinus birnbaumii</name>
    <dbReference type="NCBI Taxonomy" id="56174"/>
    <lineage>
        <taxon>Eukaryota</taxon>
        <taxon>Fungi</taxon>
        <taxon>Dikarya</taxon>
        <taxon>Basidiomycota</taxon>
        <taxon>Agaricomycotina</taxon>
        <taxon>Agaricomycetes</taxon>
        <taxon>Agaricomycetidae</taxon>
        <taxon>Agaricales</taxon>
        <taxon>Agaricineae</taxon>
        <taxon>Agaricaceae</taxon>
        <taxon>Leucocoprinus</taxon>
    </lineage>
</organism>
<comment type="caution">
    <text evidence="3">The sequence shown here is derived from an EMBL/GenBank/DDBJ whole genome shotgun (WGS) entry which is preliminary data.</text>
</comment>
<name>A0AAD5VM00_9AGAR</name>
<feature type="domain" description="G" evidence="2">
    <location>
        <begin position="600"/>
        <end position="660"/>
    </location>
</feature>
<reference evidence="3" key="1">
    <citation type="submission" date="2022-07" db="EMBL/GenBank/DDBJ databases">
        <title>Genome Sequence of Leucocoprinus birnbaumii.</title>
        <authorList>
            <person name="Buettner E."/>
        </authorList>
    </citation>
    <scope>NUCLEOTIDE SEQUENCE</scope>
    <source>
        <strain evidence="3">VT141</strain>
    </source>
</reference>
<protein>
    <recommendedName>
        <fullName evidence="2">G domain-containing protein</fullName>
    </recommendedName>
</protein>
<gene>
    <name evidence="3" type="ORF">NP233_g11626</name>
</gene>
<dbReference type="Gene3D" id="3.40.50.300">
    <property type="entry name" value="P-loop containing nucleotide triphosphate hydrolases"/>
    <property type="match status" value="3"/>
</dbReference>
<dbReference type="InterPro" id="IPR006073">
    <property type="entry name" value="GTP-bd"/>
</dbReference>